<proteinExistence type="predicted"/>
<protein>
    <recommendedName>
        <fullName evidence="3">Nudix hydrolase domain-containing protein</fullName>
    </recommendedName>
</protein>
<comment type="caution">
    <text evidence="4">The sequence shown here is derived from an EMBL/GenBank/DDBJ whole genome shotgun (WGS) entry which is preliminary data.</text>
</comment>
<dbReference type="GO" id="GO:0006753">
    <property type="term" value="P:nucleoside phosphate metabolic process"/>
    <property type="evidence" value="ECO:0007669"/>
    <property type="project" value="TreeGrafter"/>
</dbReference>
<gene>
    <name evidence="4" type="ORF">CPT75_00590</name>
</gene>
<dbReference type="Pfam" id="PF00293">
    <property type="entry name" value="NUDIX"/>
    <property type="match status" value="1"/>
</dbReference>
<feature type="domain" description="Nudix hydrolase" evidence="3">
    <location>
        <begin position="60"/>
        <end position="188"/>
    </location>
</feature>
<dbReference type="InterPro" id="IPR015797">
    <property type="entry name" value="NUDIX_hydrolase-like_dom_sf"/>
</dbReference>
<evidence type="ECO:0000313" key="4">
    <source>
        <dbReference type="EMBL" id="PWT25913.1"/>
    </source>
</evidence>
<dbReference type="GO" id="GO:0016787">
    <property type="term" value="F:hydrolase activity"/>
    <property type="evidence" value="ECO:0007669"/>
    <property type="project" value="UniProtKB-KW"/>
</dbReference>
<dbReference type="PROSITE" id="PS51462">
    <property type="entry name" value="NUDIX"/>
    <property type="match status" value="1"/>
</dbReference>
<sequence>MKSRAMILAAIMPACLKTSIGHSIKMYKVIDSNITEIGRFKIHMDHLERNGKTGPYSYVSMRAGVHVLPIIDGDKVCVLRQYRYPIKDWDLEFPGGAMDEGDSKEEAARRELYEETGYIADELIYLGDIYPSPGYSDEIVHLFAAHCHNKEKRNLEPLEVIEHRLFSIDEVDKMMDSGEFRFAGAIIAWNRYKKLR</sequence>
<dbReference type="InterPro" id="IPR000086">
    <property type="entry name" value="NUDIX_hydrolase_dom"/>
</dbReference>
<evidence type="ECO:0000256" key="1">
    <source>
        <dbReference type="ARBA" id="ARBA00001946"/>
    </source>
</evidence>
<dbReference type="EMBL" id="NXNG01000002">
    <property type="protein sequence ID" value="PWT25913.1"/>
    <property type="molecule type" value="Genomic_DNA"/>
</dbReference>
<evidence type="ECO:0000313" key="5">
    <source>
        <dbReference type="Proteomes" id="UP000245488"/>
    </source>
</evidence>
<evidence type="ECO:0000256" key="2">
    <source>
        <dbReference type="ARBA" id="ARBA00022801"/>
    </source>
</evidence>
<dbReference type="PANTHER" id="PTHR11839:SF18">
    <property type="entry name" value="NUDIX HYDROLASE DOMAIN-CONTAINING PROTEIN"/>
    <property type="match status" value="1"/>
</dbReference>
<accession>A0A317G010</accession>
<dbReference type="PRINTS" id="PR00502">
    <property type="entry name" value="NUDIXFAMILY"/>
</dbReference>
<name>A0A317G010_BUTFI</name>
<evidence type="ECO:0000259" key="3">
    <source>
        <dbReference type="PROSITE" id="PS51462"/>
    </source>
</evidence>
<dbReference type="GO" id="GO:0019693">
    <property type="term" value="P:ribose phosphate metabolic process"/>
    <property type="evidence" value="ECO:0007669"/>
    <property type="project" value="TreeGrafter"/>
</dbReference>
<dbReference type="CDD" id="cd03424">
    <property type="entry name" value="NUDIX_ADPRase_Nudt5_UGPPase_Nudt14"/>
    <property type="match status" value="1"/>
</dbReference>
<dbReference type="SUPFAM" id="SSF55811">
    <property type="entry name" value="Nudix"/>
    <property type="match status" value="1"/>
</dbReference>
<dbReference type="Gene3D" id="3.90.79.10">
    <property type="entry name" value="Nucleoside Triphosphate Pyrophosphohydrolase"/>
    <property type="match status" value="1"/>
</dbReference>
<organism evidence="4 5">
    <name type="scientific">Butyrivibrio fibrisolvens</name>
    <dbReference type="NCBI Taxonomy" id="831"/>
    <lineage>
        <taxon>Bacteria</taxon>
        <taxon>Bacillati</taxon>
        <taxon>Bacillota</taxon>
        <taxon>Clostridia</taxon>
        <taxon>Lachnospirales</taxon>
        <taxon>Lachnospiraceae</taxon>
        <taxon>Butyrivibrio</taxon>
    </lineage>
</organism>
<keyword evidence="2" id="KW-0378">Hydrolase</keyword>
<keyword evidence="4" id="KW-0614">Plasmid</keyword>
<reference evidence="4 5" key="1">
    <citation type="submission" date="2017-09" db="EMBL/GenBank/DDBJ databases">
        <title>High-quality draft genome sequence of Butyrivibrio fibrisolvens INBov1, isolated from cow rumen.</title>
        <authorList>
            <person name="Rodriguez Hernaez J."/>
            <person name="Rivarola M."/>
            <person name="Paniego N."/>
            <person name="Cravero S."/>
            <person name="Ceron Cucchi M."/>
            <person name="Martinez M.C."/>
        </authorList>
    </citation>
    <scope>NUCLEOTIDE SEQUENCE [LARGE SCALE GENOMIC DNA]</scope>
    <source>
        <strain evidence="4 5">INBov1</strain>
        <plasmid evidence="5">pinbov266</plasmid>
    </source>
</reference>
<dbReference type="Proteomes" id="UP000245488">
    <property type="component" value="Plasmid pINBov266"/>
</dbReference>
<comment type="cofactor">
    <cofactor evidence="1">
        <name>Mg(2+)</name>
        <dbReference type="ChEBI" id="CHEBI:18420"/>
    </cofactor>
</comment>
<dbReference type="PANTHER" id="PTHR11839">
    <property type="entry name" value="UDP/ADP-SUGAR PYROPHOSPHATASE"/>
    <property type="match status" value="1"/>
</dbReference>
<geneLocation type="plasmid" evidence="5">
    <name>pinbov266</name>
</geneLocation>
<dbReference type="InterPro" id="IPR020476">
    <property type="entry name" value="Nudix_hydrolase"/>
</dbReference>
<keyword evidence="5" id="KW-1185">Reference proteome</keyword>
<dbReference type="AlphaFoldDB" id="A0A317G010"/>